<dbReference type="RefSeq" id="WP_153470582.1">
    <property type="nucleotide sequence ID" value="NZ_WBOF01000005.1"/>
</dbReference>
<evidence type="ECO:0000313" key="2">
    <source>
        <dbReference type="Proteomes" id="UP000450000"/>
    </source>
</evidence>
<keyword evidence="2" id="KW-1185">Reference proteome</keyword>
<dbReference type="EMBL" id="WBOF01000005">
    <property type="protein sequence ID" value="MQS17514.1"/>
    <property type="molecule type" value="Genomic_DNA"/>
</dbReference>
<comment type="caution">
    <text evidence="1">The sequence shown here is derived from an EMBL/GenBank/DDBJ whole genome shotgun (WGS) entry which is preliminary data.</text>
</comment>
<dbReference type="Proteomes" id="UP000450000">
    <property type="component" value="Unassembled WGS sequence"/>
</dbReference>
<proteinExistence type="predicted"/>
<gene>
    <name evidence="1" type="ORF">F7Q99_36350</name>
</gene>
<evidence type="ECO:0000313" key="1">
    <source>
        <dbReference type="EMBL" id="MQS17514.1"/>
    </source>
</evidence>
<name>A0A6N7L594_9ACTN</name>
<reference evidence="1 2" key="1">
    <citation type="submission" date="2019-09" db="EMBL/GenBank/DDBJ databases">
        <title>Genome Sequences of Streptomyces kaniharaensis ATCC 21070.</title>
        <authorList>
            <person name="Zhu W."/>
            <person name="De Crecy-Lagard V."/>
            <person name="Richards N.G."/>
        </authorList>
    </citation>
    <scope>NUCLEOTIDE SEQUENCE [LARGE SCALE GENOMIC DNA]</scope>
    <source>
        <strain evidence="1 2">SF-557</strain>
    </source>
</reference>
<organism evidence="1 2">
    <name type="scientific">Streptomyces kaniharaensis</name>
    <dbReference type="NCBI Taxonomy" id="212423"/>
    <lineage>
        <taxon>Bacteria</taxon>
        <taxon>Bacillati</taxon>
        <taxon>Actinomycetota</taxon>
        <taxon>Actinomycetes</taxon>
        <taxon>Kitasatosporales</taxon>
        <taxon>Streptomycetaceae</taxon>
        <taxon>Streptomyces</taxon>
    </lineage>
</organism>
<protein>
    <submittedName>
        <fullName evidence="1">Uncharacterized protein</fullName>
    </submittedName>
</protein>
<dbReference type="AlphaFoldDB" id="A0A6N7L594"/>
<accession>A0A6N7L594</accession>
<sequence>MPAACFTATYTSATLVGARRTLRRSVSHHASAGQALRWLGRRLRAGGVPLDQPGQDPALAALADNAAFHQACFELNHGGTPLRAQQRTGRRVITVAVASTAHWPLLPGSPRPGAEPSRAVRRAVLVRSRMLGAGRRRLLRAEARERLETQR</sequence>